<feature type="compositionally biased region" description="Low complexity" evidence="2">
    <location>
        <begin position="493"/>
        <end position="507"/>
    </location>
</feature>
<dbReference type="AlphaFoldDB" id="A0A642VCH4"/>
<protein>
    <recommendedName>
        <fullName evidence="3">Rab-GAP TBC domain-containing protein</fullName>
    </recommendedName>
</protein>
<accession>A0A642VCH4</accession>
<dbReference type="OrthoDB" id="27140at2759"/>
<feature type="domain" description="Rab-GAP TBC" evidence="3">
    <location>
        <begin position="32"/>
        <end position="266"/>
    </location>
</feature>
<dbReference type="Gene3D" id="1.10.8.270">
    <property type="entry name" value="putative rabgap domain of human tbc1 domain family member 14 like domains"/>
    <property type="match status" value="1"/>
</dbReference>
<name>A0A642VCH4_9ASCO</name>
<dbReference type="InterPro" id="IPR000195">
    <property type="entry name" value="Rab-GAP-TBC_dom"/>
</dbReference>
<evidence type="ECO:0000259" key="3">
    <source>
        <dbReference type="PROSITE" id="PS50086"/>
    </source>
</evidence>
<organism evidence="4 5">
    <name type="scientific">Trichomonascus ciferrii</name>
    <dbReference type="NCBI Taxonomy" id="44093"/>
    <lineage>
        <taxon>Eukaryota</taxon>
        <taxon>Fungi</taxon>
        <taxon>Dikarya</taxon>
        <taxon>Ascomycota</taxon>
        <taxon>Saccharomycotina</taxon>
        <taxon>Dipodascomycetes</taxon>
        <taxon>Dipodascales</taxon>
        <taxon>Trichomonascaceae</taxon>
        <taxon>Trichomonascus</taxon>
        <taxon>Trichomonascus ciferrii complex</taxon>
    </lineage>
</organism>
<comment type="caution">
    <text evidence="4">The sequence shown here is derived from an EMBL/GenBank/DDBJ whole genome shotgun (WGS) entry which is preliminary data.</text>
</comment>
<dbReference type="EMBL" id="SWFS01000117">
    <property type="protein sequence ID" value="KAA8916214.1"/>
    <property type="molecule type" value="Genomic_DNA"/>
</dbReference>
<sequence length="550" mass="63150">MRSGSDLEEWDRVTKLYNGFEVLCRDIWSGRMAEMPPRSVLWKVLLIYRTCDRTTWGEKDDELQKRYTLLKNKYGDMKEDDKDPLNVKETLDDPLSQSAYDSSELLPDIIKDVERTFPEKDFFRHDCVQETLTRMLYFYSRTHVEIGYRQGMHELLGPFLYVLTSGDPSQIEDVEGLVYAMFELIMEHAKQWYAQSHTSAPPPIVAKAQHIQENIIKPADPQLHALLVEYAIEPQIWAIRWVRLLFSREFGFEKTMELWDALFAAMESTDLSELVDYVCATMLIRIRSNLLKDPAHAEILTTILNYPISPETDATTLHGDLPFNYVANAQYLKRNPSILGGRHLAEHYKDLFPQPTVISPPHSPRINLESLVDTAKSYSQKWEIDRRLKEAVNGTRRRVRDLSNHSTHSSISDIGDLDLNSNADEPQTRNEALAETLFNCLNSLEKLDLKQDEQLRAQKALDGIRQVRECLLNPDKPHVIIKQKQEQPPTSPPTKSSLPQTSLSTSSRNKTPKKSLAQSEFSWMLASPKQATSHEPSGKFSATKDLFELS</sequence>
<keyword evidence="5" id="KW-1185">Reference proteome</keyword>
<proteinExistence type="predicted"/>
<reference evidence="4" key="1">
    <citation type="journal article" date="2019" name="G3 (Bethesda)">
        <title>Genome Assemblies of Two Rare Opportunistic Yeast Pathogens: Diutina rugosa (syn. Candida rugosa) and Trichomonascus ciferrii (syn. Candida ciferrii).</title>
        <authorList>
            <person name="Mixao V."/>
            <person name="Saus E."/>
            <person name="Hansen A.P."/>
            <person name="Lass-Florl C."/>
            <person name="Gabaldon T."/>
        </authorList>
    </citation>
    <scope>NUCLEOTIDE SEQUENCE</scope>
    <source>
        <strain evidence="4">CBS 4856</strain>
    </source>
</reference>
<evidence type="ECO:0000256" key="2">
    <source>
        <dbReference type="SAM" id="MobiDB-lite"/>
    </source>
</evidence>
<evidence type="ECO:0000256" key="1">
    <source>
        <dbReference type="ARBA" id="ARBA00022468"/>
    </source>
</evidence>
<dbReference type="PANTHER" id="PTHR22957:SF337">
    <property type="entry name" value="TBC1 DOMAIN FAMILY MEMBER 5"/>
    <property type="match status" value="1"/>
</dbReference>
<feature type="region of interest" description="Disordered" evidence="2">
    <location>
        <begin position="399"/>
        <end position="427"/>
    </location>
</feature>
<evidence type="ECO:0000313" key="4">
    <source>
        <dbReference type="EMBL" id="KAA8916214.1"/>
    </source>
</evidence>
<feature type="region of interest" description="Disordered" evidence="2">
    <location>
        <begin position="482"/>
        <end position="550"/>
    </location>
</feature>
<dbReference type="PROSITE" id="PS50086">
    <property type="entry name" value="TBC_RABGAP"/>
    <property type="match status" value="1"/>
</dbReference>
<gene>
    <name evidence="4" type="ORF">TRICI_001649</name>
</gene>
<dbReference type="VEuPathDB" id="FungiDB:TRICI_001649"/>
<dbReference type="GO" id="GO:0005096">
    <property type="term" value="F:GTPase activator activity"/>
    <property type="evidence" value="ECO:0007669"/>
    <property type="project" value="UniProtKB-KW"/>
</dbReference>
<evidence type="ECO:0000313" key="5">
    <source>
        <dbReference type="Proteomes" id="UP000761534"/>
    </source>
</evidence>
<dbReference type="SMART" id="SM00164">
    <property type="entry name" value="TBC"/>
    <property type="match status" value="1"/>
</dbReference>
<keyword evidence="1" id="KW-0343">GTPase activation</keyword>
<dbReference type="InterPro" id="IPR035969">
    <property type="entry name" value="Rab-GAP_TBC_sf"/>
</dbReference>
<dbReference type="SUPFAM" id="SSF47923">
    <property type="entry name" value="Ypt/Rab-GAP domain of gyp1p"/>
    <property type="match status" value="2"/>
</dbReference>
<dbReference type="Gene3D" id="1.10.472.80">
    <property type="entry name" value="Ypt/Rab-GAP domain of gyp1p, domain 3"/>
    <property type="match status" value="1"/>
</dbReference>
<dbReference type="Proteomes" id="UP000761534">
    <property type="component" value="Unassembled WGS sequence"/>
</dbReference>
<dbReference type="Pfam" id="PF00566">
    <property type="entry name" value="RabGAP-TBC"/>
    <property type="match status" value="1"/>
</dbReference>
<dbReference type="PANTHER" id="PTHR22957">
    <property type="entry name" value="TBC1 DOMAIN FAMILY MEMBER GTPASE-ACTIVATING PROTEIN"/>
    <property type="match status" value="1"/>
</dbReference>